<name>H6Q705_PYROT</name>
<protein>
    <submittedName>
        <fullName evidence="1">Uncharacterized protein</fullName>
    </submittedName>
</protein>
<dbReference type="HOGENOM" id="CLU_1607214_0_0_2"/>
<dbReference type="KEGG" id="pog:Pogu_0376"/>
<gene>
    <name evidence="1" type="ordered locus">Pogu_0376</name>
</gene>
<reference evidence="1 2" key="1">
    <citation type="journal article" date="2012" name="Stand. Genomic Sci.">
        <title>Complete genome sequence of Pyrobaculum oguniense.</title>
        <authorList>
            <person name="Bernick D.L."/>
            <person name="Karplus K."/>
            <person name="Lui L.M."/>
            <person name="Coker J.K."/>
            <person name="Murphy J.N."/>
            <person name="Chan P.P."/>
            <person name="Cozen A.E."/>
            <person name="Lowe T.M."/>
        </authorList>
    </citation>
    <scope>NUCLEOTIDE SEQUENCE [LARGE SCALE GENOMIC DNA]</scope>
    <source>
        <strain evidence="1 2">TE7</strain>
    </source>
</reference>
<dbReference type="EMBL" id="CP003316">
    <property type="protein sequence ID" value="AFA38403.1"/>
    <property type="molecule type" value="Genomic_DNA"/>
</dbReference>
<sequence>MKQLIGKIGECAAEEYLKHRGFLVWKPSEFIHLLELVALYNALTGECAAEPREPVTMKLPTRVGYVSVTYWRNKCIQVSGREATPLEASTYAPCVRRCVAEALGQSLLQTLSGVSEQLLENRRALETVDLFAYKDGVLYAVEVKANGGKLTERQVEKAFVLRDLLKPLVVRIHLQNLVFEIERL</sequence>
<dbReference type="Proteomes" id="UP000009062">
    <property type="component" value="Chromosome"/>
</dbReference>
<evidence type="ECO:0000313" key="1">
    <source>
        <dbReference type="EMBL" id="AFA38403.1"/>
    </source>
</evidence>
<proteinExistence type="predicted"/>
<evidence type="ECO:0000313" key="2">
    <source>
        <dbReference type="Proteomes" id="UP000009062"/>
    </source>
</evidence>
<organism evidence="1 2">
    <name type="scientific">Pyrobaculum oguniense (strain DSM 13380 / JCM 10595 / TE7)</name>
    <dbReference type="NCBI Taxonomy" id="698757"/>
    <lineage>
        <taxon>Archaea</taxon>
        <taxon>Thermoproteota</taxon>
        <taxon>Thermoprotei</taxon>
        <taxon>Thermoproteales</taxon>
        <taxon>Thermoproteaceae</taxon>
        <taxon>Pyrobaculum</taxon>
    </lineage>
</organism>
<dbReference type="AlphaFoldDB" id="H6Q705"/>
<dbReference type="eggNOG" id="arCOG05685">
    <property type="taxonomic scope" value="Archaea"/>
</dbReference>
<accession>H6Q705</accession>
<dbReference type="STRING" id="698757.Pogu_0376"/>
<keyword evidence="2" id="KW-1185">Reference proteome</keyword>